<accession>A0A7J6MJR3</accession>
<feature type="compositionally biased region" description="Basic and acidic residues" evidence="1">
    <location>
        <begin position="341"/>
        <end position="351"/>
    </location>
</feature>
<feature type="compositionally biased region" description="Basic and acidic residues" evidence="1">
    <location>
        <begin position="744"/>
        <end position="762"/>
    </location>
</feature>
<protein>
    <submittedName>
        <fullName evidence="2">Uncharacterized protein</fullName>
    </submittedName>
</protein>
<feature type="region of interest" description="Disordered" evidence="1">
    <location>
        <begin position="306"/>
        <end position="563"/>
    </location>
</feature>
<feature type="compositionally biased region" description="Low complexity" evidence="1">
    <location>
        <begin position="442"/>
        <end position="452"/>
    </location>
</feature>
<dbReference type="EMBL" id="JAAPAO010000140">
    <property type="protein sequence ID" value="KAF4671211.1"/>
    <property type="molecule type" value="Genomic_DNA"/>
</dbReference>
<feature type="compositionally biased region" description="Polar residues" evidence="1">
    <location>
        <begin position="813"/>
        <end position="823"/>
    </location>
</feature>
<evidence type="ECO:0000313" key="2">
    <source>
        <dbReference type="EMBL" id="KAF4671211.1"/>
    </source>
</evidence>
<reference evidence="2 3" key="1">
    <citation type="submission" date="2020-04" db="EMBL/GenBank/DDBJ databases">
        <title>Perkinsus chesapeaki whole genome sequence.</title>
        <authorList>
            <person name="Bogema D.R."/>
        </authorList>
    </citation>
    <scope>NUCLEOTIDE SEQUENCE [LARGE SCALE GENOMIC DNA]</scope>
    <source>
        <strain evidence="2">ATCC PRA-425</strain>
    </source>
</reference>
<feature type="compositionally biased region" description="Basic and acidic residues" evidence="1">
    <location>
        <begin position="488"/>
        <end position="522"/>
    </location>
</feature>
<feature type="region of interest" description="Disordered" evidence="1">
    <location>
        <begin position="49"/>
        <end position="71"/>
    </location>
</feature>
<sequence length="846" mass="92055">MRTLLERRILKPRILSPKIRIKLFHKPLLVSNFCWLKGFEFKWNVSSNGHAKKSGEGHSRSPSTEGRGSRRHRSIFEKLLCYSGDPKDEKEIESTTSGHSAKSCKRDSSKSNQSRPNYGHYGLVGARSNSEECQEAVPLERERSVYPHYHGRERAPLDDDIAHLHRDDFPEEINSDLVSSAGSSSSETLAAKTIGRRMMYGRDRWRHDLPSWFDADIEKQRACTTSGAQRYPAARWRADGAGLRTYSNVYDDPSFYRSFGFGTHASGSVAQPGLRPYRSSVLDDTAPVVSGTATGPSNLRRYRSEFRPSTARVDLSVTSPARGSDPPPPPPQKHHHHKHHNNDEAHRERSKQVPAAAAAGKPSQRPKTLSVHREANPTSPLSLSIPASKAPGKPSGNETHPADAAGGGGRRPAETLQPTPSPEQQARRSPISDGRHTPVKMASSAKDSFALSADDDDDDDVTASRRGAGQNGAVAPARIDSFTSNSDAEAKAWAEHEARREKLEERRRAREEREEQRRKNIEALKAASNYTMPNEDDPWRSVKDSSSVAGVDCTPRGSIAPNGIRRESSALSLYADRLNSSRRYQPSPRASLYAYQQSPRVAAASGLCRDESPATRGSRYNPIYQQPALKSTQSAAYASSPMATPVPLTRAQSAYRTPVLNESPDSTVAATPEAVNMRGTPRKNSSLNKSEEMTAPLAPIGALNRQTSAALPPGGLVRQTSSAAAAAAELELPQEGLSRHTSRATRDKISTSSPRSRDEIDRLSSSSGDTSLSSSFIGHDSITRTPIAERSPAGPSPASSRRDLPPPSPSTRVPQQGTSTPRSQLGVGLAAAVNKKEWNGINSIFG</sequence>
<gene>
    <name evidence="2" type="ORF">FOL47_001657</name>
</gene>
<evidence type="ECO:0000313" key="3">
    <source>
        <dbReference type="Proteomes" id="UP000591131"/>
    </source>
</evidence>
<feature type="region of interest" description="Disordered" evidence="1">
    <location>
        <begin position="602"/>
        <end position="706"/>
    </location>
</feature>
<dbReference type="Proteomes" id="UP000591131">
    <property type="component" value="Unassembled WGS sequence"/>
</dbReference>
<feature type="region of interest" description="Disordered" evidence="1">
    <location>
        <begin position="731"/>
        <end position="827"/>
    </location>
</feature>
<comment type="caution">
    <text evidence="2">The sequence shown here is derived from an EMBL/GenBank/DDBJ whole genome shotgun (WGS) entry which is preliminary data.</text>
</comment>
<evidence type="ECO:0000256" key="1">
    <source>
        <dbReference type="SAM" id="MobiDB-lite"/>
    </source>
</evidence>
<feature type="compositionally biased region" description="Low complexity" evidence="1">
    <location>
        <begin position="788"/>
        <end position="799"/>
    </location>
</feature>
<dbReference type="OrthoDB" id="443463at2759"/>
<keyword evidence="3" id="KW-1185">Reference proteome</keyword>
<name>A0A7J6MJR3_PERCH</name>
<feature type="region of interest" description="Disordered" evidence="1">
    <location>
        <begin position="87"/>
        <end position="124"/>
    </location>
</feature>
<organism evidence="2 3">
    <name type="scientific">Perkinsus chesapeaki</name>
    <name type="common">Clam parasite</name>
    <name type="synonym">Perkinsus andrewsi</name>
    <dbReference type="NCBI Taxonomy" id="330153"/>
    <lineage>
        <taxon>Eukaryota</taxon>
        <taxon>Sar</taxon>
        <taxon>Alveolata</taxon>
        <taxon>Perkinsozoa</taxon>
        <taxon>Perkinsea</taxon>
        <taxon>Perkinsida</taxon>
        <taxon>Perkinsidae</taxon>
        <taxon>Perkinsus</taxon>
    </lineage>
</organism>
<feature type="compositionally biased region" description="Polar residues" evidence="1">
    <location>
        <begin position="628"/>
        <end position="637"/>
    </location>
</feature>
<dbReference type="AlphaFoldDB" id="A0A7J6MJR3"/>
<proteinExistence type="predicted"/>
<feature type="compositionally biased region" description="Low complexity" evidence="1">
    <location>
        <begin position="764"/>
        <end position="775"/>
    </location>
</feature>